<dbReference type="Pfam" id="PF01370">
    <property type="entry name" value="Epimerase"/>
    <property type="match status" value="1"/>
</dbReference>
<dbReference type="FunFam" id="3.40.50.720:FF:000336">
    <property type="entry name" value="Aldehyde reductase"/>
    <property type="match status" value="1"/>
</dbReference>
<reference evidence="3 4" key="1">
    <citation type="journal article" date="2022" name="Nat. Ecol. Evol.">
        <title>A masculinizing supergene underlies an exaggerated male reproductive morph in a spider.</title>
        <authorList>
            <person name="Hendrickx F."/>
            <person name="De Corte Z."/>
            <person name="Sonet G."/>
            <person name="Van Belleghem S.M."/>
            <person name="Kostlbacher S."/>
            <person name="Vangestel C."/>
        </authorList>
    </citation>
    <scope>NUCLEOTIDE SEQUENCE [LARGE SCALE GENOMIC DNA]</scope>
    <source>
        <strain evidence="3">W744_W776</strain>
    </source>
</reference>
<protein>
    <recommendedName>
        <fullName evidence="2">NAD-dependent epimerase/dehydratase domain-containing protein</fullName>
    </recommendedName>
</protein>
<dbReference type="PANTHER" id="PTHR10366:SF848">
    <property type="entry name" value="REDUCTASE_CINNAMOYL-COA REDUCTASE, PUTATIVE-RELATED"/>
    <property type="match status" value="1"/>
</dbReference>
<dbReference type="InterPro" id="IPR036291">
    <property type="entry name" value="NAD(P)-bd_dom_sf"/>
</dbReference>
<dbReference type="CDD" id="cd05227">
    <property type="entry name" value="AR_SDR_e"/>
    <property type="match status" value="1"/>
</dbReference>
<comment type="caution">
    <text evidence="3">The sequence shown here is derived from an EMBL/GenBank/DDBJ whole genome shotgun (WGS) entry which is preliminary data.</text>
</comment>
<dbReference type="GO" id="GO:0016616">
    <property type="term" value="F:oxidoreductase activity, acting on the CH-OH group of donors, NAD or NADP as acceptor"/>
    <property type="evidence" value="ECO:0007669"/>
    <property type="project" value="TreeGrafter"/>
</dbReference>
<dbReference type="EMBL" id="JAFNEN010000624">
    <property type="protein sequence ID" value="KAG8179477.1"/>
    <property type="molecule type" value="Genomic_DNA"/>
</dbReference>
<dbReference type="Gene3D" id="3.40.50.720">
    <property type="entry name" value="NAD(P)-binding Rossmann-like Domain"/>
    <property type="match status" value="1"/>
</dbReference>
<sequence length="359" mass="40018">MTKEGPVLVTGASGFIALHIIKLLQREGYQVRGTVRSLKNEAKIKPLMSLCPDAKFPLELVEADLTKDDGWEEAAKGCRYCIHVASPFPNAPPKREEDLMVPAVEGTKRILKACASAGTVKRVVLTSSISAVHGEVTNEEGRVYVEEDWSDVKSPAMDAYAKSKTLAEKAAWDFIQALPSDKKMELATVNPSLVMGPSISGVVCTSLELIKRLMDGSMPLIPRMYIALCDVRDVAKAHLQAMVVPEAANQRHLINSAHLWLQDIAHILRNEFHTQGYLIPTWPAPYFALWLYSCVDSSTRLILKRLDQTYTFSNRRMKEVLKVEPRRADQTLIDTVHGMIKCGVISKTKKYTPPKCEDE</sequence>
<name>A0AAV6U622_9ARAC</name>
<evidence type="ECO:0000259" key="2">
    <source>
        <dbReference type="Pfam" id="PF01370"/>
    </source>
</evidence>
<evidence type="ECO:0000313" key="4">
    <source>
        <dbReference type="Proteomes" id="UP000827092"/>
    </source>
</evidence>
<evidence type="ECO:0000256" key="1">
    <source>
        <dbReference type="ARBA" id="ARBA00023002"/>
    </source>
</evidence>
<evidence type="ECO:0000313" key="3">
    <source>
        <dbReference type="EMBL" id="KAG8179477.1"/>
    </source>
</evidence>
<accession>A0AAV6U622</accession>
<dbReference type="PANTHER" id="PTHR10366">
    <property type="entry name" value="NAD DEPENDENT EPIMERASE/DEHYDRATASE"/>
    <property type="match status" value="1"/>
</dbReference>
<keyword evidence="1" id="KW-0560">Oxidoreductase</keyword>
<dbReference type="InterPro" id="IPR050425">
    <property type="entry name" value="NAD(P)_dehydrat-like"/>
</dbReference>
<proteinExistence type="predicted"/>
<dbReference type="SUPFAM" id="SSF51735">
    <property type="entry name" value="NAD(P)-binding Rossmann-fold domains"/>
    <property type="match status" value="1"/>
</dbReference>
<feature type="domain" description="NAD-dependent epimerase/dehydratase" evidence="2">
    <location>
        <begin position="7"/>
        <end position="255"/>
    </location>
</feature>
<keyword evidence="4" id="KW-1185">Reference proteome</keyword>
<dbReference type="Proteomes" id="UP000827092">
    <property type="component" value="Unassembled WGS sequence"/>
</dbReference>
<dbReference type="InterPro" id="IPR001509">
    <property type="entry name" value="Epimerase_deHydtase"/>
</dbReference>
<organism evidence="3 4">
    <name type="scientific">Oedothorax gibbosus</name>
    <dbReference type="NCBI Taxonomy" id="931172"/>
    <lineage>
        <taxon>Eukaryota</taxon>
        <taxon>Metazoa</taxon>
        <taxon>Ecdysozoa</taxon>
        <taxon>Arthropoda</taxon>
        <taxon>Chelicerata</taxon>
        <taxon>Arachnida</taxon>
        <taxon>Araneae</taxon>
        <taxon>Araneomorphae</taxon>
        <taxon>Entelegynae</taxon>
        <taxon>Araneoidea</taxon>
        <taxon>Linyphiidae</taxon>
        <taxon>Erigoninae</taxon>
        <taxon>Oedothorax</taxon>
    </lineage>
</organism>
<dbReference type="AlphaFoldDB" id="A0AAV6U622"/>
<gene>
    <name evidence="3" type="ORF">JTE90_029283</name>
</gene>